<protein>
    <recommendedName>
        <fullName evidence="6">RING-type domain-containing protein</fullName>
    </recommendedName>
</protein>
<dbReference type="Pfam" id="PF14634">
    <property type="entry name" value="zf-RING_5"/>
    <property type="match status" value="1"/>
</dbReference>
<keyword evidence="8" id="KW-1185">Reference proteome</keyword>
<sequence length="413" mass="45741">MPLILQPTSSCDICMEDYNCDELARSPHSIDCGHIFCKTCIRGFTPKVCPLCRTPFVIGRRLHVDAVEGANPVRTMDAPSSALLERIALVSNESSTTEDVLMVVAEVSDWLSAHSNRPDSNLYKPLQLALDALCRYRSLRAVESSLRMQLQEEREAALLRHNKLQTDLKVMSNDLQVERGRFVAELWAEREASANVRKNFLDILREATNSIQTLRSEDGYLLPEPRSPQAKKSTGSIPSVHADPILKNTSHQMDVSSPQFKLLEGCSSSSLEDVIRELQGRCLAPCGKEQMHRRSPMQPSSFDHGALSFSRDKSATPSALPCIPKRSRQLLKMASSPSFRRNGDKCPSGTDRQGMGAGCTMQFQPDISGESLTSTPDVTTGMRGAPGYIKPRNGLTQRWSHPWKIFHSSGACV</sequence>
<evidence type="ECO:0000313" key="7">
    <source>
        <dbReference type="EMBL" id="KIM77815.1"/>
    </source>
</evidence>
<keyword evidence="1" id="KW-0479">Metal-binding</keyword>
<dbReference type="SUPFAM" id="SSF57850">
    <property type="entry name" value="RING/U-box"/>
    <property type="match status" value="1"/>
</dbReference>
<evidence type="ECO:0000313" key="8">
    <source>
        <dbReference type="Proteomes" id="UP000054166"/>
    </source>
</evidence>
<accession>A0A0C3EZ43</accession>
<evidence type="ECO:0000256" key="2">
    <source>
        <dbReference type="ARBA" id="ARBA00022771"/>
    </source>
</evidence>
<dbReference type="Gene3D" id="3.30.40.10">
    <property type="entry name" value="Zinc/RING finger domain, C3HC4 (zinc finger)"/>
    <property type="match status" value="1"/>
</dbReference>
<evidence type="ECO:0000256" key="4">
    <source>
        <dbReference type="PROSITE-ProRule" id="PRU00175"/>
    </source>
</evidence>
<dbReference type="PROSITE" id="PS00518">
    <property type="entry name" value="ZF_RING_1"/>
    <property type="match status" value="1"/>
</dbReference>
<name>A0A0C3EZ43_PILCF</name>
<feature type="region of interest" description="Disordered" evidence="5">
    <location>
        <begin position="220"/>
        <end position="239"/>
    </location>
</feature>
<reference evidence="8" key="2">
    <citation type="submission" date="2015-01" db="EMBL/GenBank/DDBJ databases">
        <title>Evolutionary Origins and Diversification of the Mycorrhizal Mutualists.</title>
        <authorList>
            <consortium name="DOE Joint Genome Institute"/>
            <consortium name="Mycorrhizal Genomics Consortium"/>
            <person name="Kohler A."/>
            <person name="Kuo A."/>
            <person name="Nagy L.G."/>
            <person name="Floudas D."/>
            <person name="Copeland A."/>
            <person name="Barry K.W."/>
            <person name="Cichocki N."/>
            <person name="Veneault-Fourrey C."/>
            <person name="LaButti K."/>
            <person name="Lindquist E.A."/>
            <person name="Lipzen A."/>
            <person name="Lundell T."/>
            <person name="Morin E."/>
            <person name="Murat C."/>
            <person name="Riley R."/>
            <person name="Ohm R."/>
            <person name="Sun H."/>
            <person name="Tunlid A."/>
            <person name="Henrissat B."/>
            <person name="Grigoriev I.V."/>
            <person name="Hibbett D.S."/>
            <person name="Martin F."/>
        </authorList>
    </citation>
    <scope>NUCLEOTIDE SEQUENCE [LARGE SCALE GENOMIC DNA]</scope>
    <source>
        <strain evidence="8">F 1598</strain>
    </source>
</reference>
<dbReference type="Proteomes" id="UP000054166">
    <property type="component" value="Unassembled WGS sequence"/>
</dbReference>
<feature type="domain" description="RING-type" evidence="6">
    <location>
        <begin position="11"/>
        <end position="53"/>
    </location>
</feature>
<evidence type="ECO:0000259" key="6">
    <source>
        <dbReference type="PROSITE" id="PS50089"/>
    </source>
</evidence>
<dbReference type="InterPro" id="IPR001841">
    <property type="entry name" value="Znf_RING"/>
</dbReference>
<dbReference type="InterPro" id="IPR017907">
    <property type="entry name" value="Znf_RING_CS"/>
</dbReference>
<dbReference type="OrthoDB" id="6105938at2759"/>
<proteinExistence type="predicted"/>
<dbReference type="GO" id="GO:0008270">
    <property type="term" value="F:zinc ion binding"/>
    <property type="evidence" value="ECO:0007669"/>
    <property type="project" value="UniProtKB-KW"/>
</dbReference>
<dbReference type="EMBL" id="KN833021">
    <property type="protein sequence ID" value="KIM77815.1"/>
    <property type="molecule type" value="Genomic_DNA"/>
</dbReference>
<dbReference type="AlphaFoldDB" id="A0A0C3EZ43"/>
<feature type="region of interest" description="Disordered" evidence="5">
    <location>
        <begin position="336"/>
        <end position="355"/>
    </location>
</feature>
<evidence type="ECO:0000256" key="5">
    <source>
        <dbReference type="SAM" id="MobiDB-lite"/>
    </source>
</evidence>
<organism evidence="7 8">
    <name type="scientific">Piloderma croceum (strain F 1598)</name>
    <dbReference type="NCBI Taxonomy" id="765440"/>
    <lineage>
        <taxon>Eukaryota</taxon>
        <taxon>Fungi</taxon>
        <taxon>Dikarya</taxon>
        <taxon>Basidiomycota</taxon>
        <taxon>Agaricomycotina</taxon>
        <taxon>Agaricomycetes</taxon>
        <taxon>Agaricomycetidae</taxon>
        <taxon>Atheliales</taxon>
        <taxon>Atheliaceae</taxon>
        <taxon>Piloderma</taxon>
    </lineage>
</organism>
<dbReference type="InParanoid" id="A0A0C3EZ43"/>
<dbReference type="HOGENOM" id="CLU_729804_0_0_1"/>
<keyword evidence="3" id="KW-0862">Zinc</keyword>
<keyword evidence="2 4" id="KW-0863">Zinc-finger</keyword>
<reference evidence="7 8" key="1">
    <citation type="submission" date="2014-04" db="EMBL/GenBank/DDBJ databases">
        <authorList>
            <consortium name="DOE Joint Genome Institute"/>
            <person name="Kuo A."/>
            <person name="Tarkka M."/>
            <person name="Buscot F."/>
            <person name="Kohler A."/>
            <person name="Nagy L.G."/>
            <person name="Floudas D."/>
            <person name="Copeland A."/>
            <person name="Barry K.W."/>
            <person name="Cichocki N."/>
            <person name="Veneault-Fourrey C."/>
            <person name="LaButti K."/>
            <person name="Lindquist E.A."/>
            <person name="Lipzen A."/>
            <person name="Lundell T."/>
            <person name="Morin E."/>
            <person name="Murat C."/>
            <person name="Sun H."/>
            <person name="Tunlid A."/>
            <person name="Henrissat B."/>
            <person name="Grigoriev I.V."/>
            <person name="Hibbett D.S."/>
            <person name="Martin F."/>
            <person name="Nordberg H.P."/>
            <person name="Cantor M.N."/>
            <person name="Hua S.X."/>
        </authorList>
    </citation>
    <scope>NUCLEOTIDE SEQUENCE [LARGE SCALE GENOMIC DNA]</scope>
    <source>
        <strain evidence="7 8">F 1598</strain>
    </source>
</reference>
<dbReference type="PROSITE" id="PS50089">
    <property type="entry name" value="ZF_RING_2"/>
    <property type="match status" value="1"/>
</dbReference>
<gene>
    <name evidence="7" type="ORF">PILCRDRAFT_825047</name>
</gene>
<evidence type="ECO:0000256" key="3">
    <source>
        <dbReference type="ARBA" id="ARBA00022833"/>
    </source>
</evidence>
<dbReference type="STRING" id="765440.A0A0C3EZ43"/>
<dbReference type="SMART" id="SM00184">
    <property type="entry name" value="RING"/>
    <property type="match status" value="1"/>
</dbReference>
<evidence type="ECO:0000256" key="1">
    <source>
        <dbReference type="ARBA" id="ARBA00022723"/>
    </source>
</evidence>
<dbReference type="InterPro" id="IPR013083">
    <property type="entry name" value="Znf_RING/FYVE/PHD"/>
</dbReference>